<accession>A0A7R9F9P3</accession>
<sequence length="153" mass="16848">MARGYDCSFCVWLSSSAAHILVSVSSVYGVNTTCDLKGLVCIFDKWEILNTLQPHWSGETNLNCECPSGCDELELDVVFSSSGTWSPRNVSSVEIELGLLPTERYKRNVVRGPLDLVVSMGGATGLFVGASLLSFVEFLYYFTVRLCGTVRMR</sequence>
<dbReference type="InterPro" id="IPR001873">
    <property type="entry name" value="ENaC"/>
</dbReference>
<dbReference type="Gene3D" id="1.10.287.770">
    <property type="entry name" value="YojJ-like"/>
    <property type="match status" value="1"/>
</dbReference>
<organism evidence="14">
    <name type="scientific">Timema bartmani</name>
    <dbReference type="NCBI Taxonomy" id="61472"/>
    <lineage>
        <taxon>Eukaryota</taxon>
        <taxon>Metazoa</taxon>
        <taxon>Ecdysozoa</taxon>
        <taxon>Arthropoda</taxon>
        <taxon>Hexapoda</taxon>
        <taxon>Insecta</taxon>
        <taxon>Pterygota</taxon>
        <taxon>Neoptera</taxon>
        <taxon>Polyneoptera</taxon>
        <taxon>Phasmatodea</taxon>
        <taxon>Timematodea</taxon>
        <taxon>Timematoidea</taxon>
        <taxon>Timematidae</taxon>
        <taxon>Timema</taxon>
    </lineage>
</organism>
<keyword evidence="9 13" id="KW-0472">Membrane</keyword>
<feature type="transmembrane region" description="Helical" evidence="13">
    <location>
        <begin position="116"/>
        <end position="142"/>
    </location>
</feature>
<comment type="subcellular location">
    <subcellularLocation>
        <location evidence="1">Membrane</location>
        <topology evidence="1">Multi-pass membrane protein</topology>
    </subcellularLocation>
</comment>
<evidence type="ECO:0000256" key="9">
    <source>
        <dbReference type="ARBA" id="ARBA00023136"/>
    </source>
</evidence>
<proteinExistence type="inferred from homology"/>
<keyword evidence="11 12" id="KW-0407">Ion channel</keyword>
<keyword evidence="8 12" id="KW-0406">Ion transport</keyword>
<gene>
    <name evidence="14" type="ORF">TBIB3V08_LOCUS10927</name>
</gene>
<dbReference type="EMBL" id="OD570275">
    <property type="protein sequence ID" value="CAD7448644.1"/>
    <property type="molecule type" value="Genomic_DNA"/>
</dbReference>
<dbReference type="Pfam" id="PF00858">
    <property type="entry name" value="ASC"/>
    <property type="match status" value="1"/>
</dbReference>
<evidence type="ECO:0000313" key="14">
    <source>
        <dbReference type="EMBL" id="CAD7448644.1"/>
    </source>
</evidence>
<dbReference type="FunFam" id="1.10.287.770:FF:000012">
    <property type="entry name" value="Pickpocket 10"/>
    <property type="match status" value="1"/>
</dbReference>
<keyword evidence="7" id="KW-0915">Sodium</keyword>
<evidence type="ECO:0000256" key="7">
    <source>
        <dbReference type="ARBA" id="ARBA00023053"/>
    </source>
</evidence>
<dbReference type="GO" id="GO:0005272">
    <property type="term" value="F:sodium channel activity"/>
    <property type="evidence" value="ECO:0007669"/>
    <property type="project" value="UniProtKB-KW"/>
</dbReference>
<evidence type="ECO:0000256" key="13">
    <source>
        <dbReference type="SAM" id="Phobius"/>
    </source>
</evidence>
<dbReference type="GO" id="GO:0016020">
    <property type="term" value="C:membrane"/>
    <property type="evidence" value="ECO:0007669"/>
    <property type="project" value="UniProtKB-SubCell"/>
</dbReference>
<evidence type="ECO:0000256" key="11">
    <source>
        <dbReference type="ARBA" id="ARBA00023303"/>
    </source>
</evidence>
<evidence type="ECO:0000256" key="8">
    <source>
        <dbReference type="ARBA" id="ARBA00023065"/>
    </source>
</evidence>
<reference evidence="14" key="1">
    <citation type="submission" date="2020-11" db="EMBL/GenBank/DDBJ databases">
        <authorList>
            <person name="Tran Van P."/>
        </authorList>
    </citation>
    <scope>NUCLEOTIDE SEQUENCE</scope>
</reference>
<dbReference type="AlphaFoldDB" id="A0A7R9F9P3"/>
<evidence type="ECO:0000256" key="4">
    <source>
        <dbReference type="ARBA" id="ARBA00022461"/>
    </source>
</evidence>
<evidence type="ECO:0000256" key="10">
    <source>
        <dbReference type="ARBA" id="ARBA00023201"/>
    </source>
</evidence>
<evidence type="ECO:0000256" key="1">
    <source>
        <dbReference type="ARBA" id="ARBA00004141"/>
    </source>
</evidence>
<name>A0A7R9F9P3_9NEOP</name>
<evidence type="ECO:0000256" key="5">
    <source>
        <dbReference type="ARBA" id="ARBA00022692"/>
    </source>
</evidence>
<evidence type="ECO:0000256" key="2">
    <source>
        <dbReference type="ARBA" id="ARBA00007193"/>
    </source>
</evidence>
<keyword evidence="6 13" id="KW-1133">Transmembrane helix</keyword>
<evidence type="ECO:0000256" key="3">
    <source>
        <dbReference type="ARBA" id="ARBA00022448"/>
    </source>
</evidence>
<comment type="similarity">
    <text evidence="2 12">Belongs to the amiloride-sensitive sodium channel (TC 1.A.6) family.</text>
</comment>
<evidence type="ECO:0000256" key="6">
    <source>
        <dbReference type="ARBA" id="ARBA00022989"/>
    </source>
</evidence>
<keyword evidence="10 12" id="KW-0739">Sodium transport</keyword>
<keyword evidence="3 12" id="KW-0813">Transport</keyword>
<keyword evidence="5 12" id="KW-0812">Transmembrane</keyword>
<evidence type="ECO:0000256" key="12">
    <source>
        <dbReference type="RuleBase" id="RU000679"/>
    </source>
</evidence>
<keyword evidence="4 12" id="KW-0894">Sodium channel</keyword>
<protein>
    <submittedName>
        <fullName evidence="14">Uncharacterized protein</fullName>
    </submittedName>
</protein>